<feature type="non-terminal residue" evidence="3">
    <location>
        <position position="1"/>
    </location>
</feature>
<dbReference type="InterPro" id="IPR006084">
    <property type="entry name" value="XPG/Rad2"/>
</dbReference>
<keyword evidence="3" id="KW-0540">Nuclease</keyword>
<keyword evidence="4" id="KW-1185">Reference proteome</keyword>
<evidence type="ECO:0000313" key="4">
    <source>
        <dbReference type="Proteomes" id="UP001152795"/>
    </source>
</evidence>
<evidence type="ECO:0000256" key="1">
    <source>
        <dbReference type="ARBA" id="ARBA00022723"/>
    </source>
</evidence>
<comment type="caution">
    <text evidence="3">The sequence shown here is derived from an EMBL/GenBank/DDBJ whole genome shotgun (WGS) entry which is preliminary data.</text>
</comment>
<reference evidence="3" key="1">
    <citation type="submission" date="2020-04" db="EMBL/GenBank/DDBJ databases">
        <authorList>
            <person name="Alioto T."/>
            <person name="Alioto T."/>
            <person name="Gomez Garrido J."/>
        </authorList>
    </citation>
    <scope>NUCLEOTIDE SEQUENCE</scope>
    <source>
        <strain evidence="3">A484AB</strain>
    </source>
</reference>
<dbReference type="GO" id="GO:0017108">
    <property type="term" value="F:5'-flap endonuclease activity"/>
    <property type="evidence" value="ECO:0007669"/>
    <property type="project" value="TreeGrafter"/>
</dbReference>
<organism evidence="3 4">
    <name type="scientific">Paramuricea clavata</name>
    <name type="common">Red gorgonian</name>
    <name type="synonym">Violescent sea-whip</name>
    <dbReference type="NCBI Taxonomy" id="317549"/>
    <lineage>
        <taxon>Eukaryota</taxon>
        <taxon>Metazoa</taxon>
        <taxon>Cnidaria</taxon>
        <taxon>Anthozoa</taxon>
        <taxon>Octocorallia</taxon>
        <taxon>Malacalcyonacea</taxon>
        <taxon>Plexauridae</taxon>
        <taxon>Paramuricea</taxon>
    </lineage>
</organism>
<name>A0A7D9JBA1_PARCT</name>
<dbReference type="GO" id="GO:0046872">
    <property type="term" value="F:metal ion binding"/>
    <property type="evidence" value="ECO:0007669"/>
    <property type="project" value="UniProtKB-KW"/>
</dbReference>
<proteinExistence type="predicted"/>
<evidence type="ECO:0000256" key="2">
    <source>
        <dbReference type="ARBA" id="ARBA00022842"/>
    </source>
</evidence>
<keyword evidence="3" id="KW-0378">Hydrolase</keyword>
<dbReference type="GO" id="GO:0004527">
    <property type="term" value="F:exonuclease activity"/>
    <property type="evidence" value="ECO:0007669"/>
    <property type="project" value="UniProtKB-KW"/>
</dbReference>
<dbReference type="PANTHER" id="PTHR11081:SF9">
    <property type="entry name" value="FLAP ENDONUCLEASE 1"/>
    <property type="match status" value="1"/>
</dbReference>
<dbReference type="AlphaFoldDB" id="A0A7D9JBA1"/>
<gene>
    <name evidence="3" type="ORF">PACLA_8A088917</name>
</gene>
<dbReference type="OrthoDB" id="26491at2759"/>
<evidence type="ECO:0000313" key="3">
    <source>
        <dbReference type="EMBL" id="CAB4025947.1"/>
    </source>
</evidence>
<accession>A0A7D9JBA1</accession>
<dbReference type="PANTHER" id="PTHR11081">
    <property type="entry name" value="FLAP ENDONUCLEASE FAMILY MEMBER"/>
    <property type="match status" value="1"/>
</dbReference>
<protein>
    <submittedName>
        <fullName evidence="3">Exonuclease 1-like</fullName>
    </submittedName>
</protein>
<dbReference type="Gene3D" id="1.10.150.20">
    <property type="entry name" value="5' to 3' exonuclease, C-terminal subdomain"/>
    <property type="match status" value="1"/>
</dbReference>
<sequence>VLFKLQTNGMGNLVEMAKILTHLKLTKEKFTDMCIAAGCDYIENIRGIGINKAKKIACENKNYLNVFQSLPFAPTDYKKRFQQAQMNSTSYNAELWTTRNTTYQLDSSNFDANVTAVCLTSDNFGISFPVQAPNLHSLFFGKKALELNPRDWINGITADGVAINHFQSGCYEVGFNVGDKNEIQARMGVVSRNNSGCNLSEVQGIGVGIRVAGKEEYNSAHGIIVGGNLTLAYDHFRILVRSRPWIDEGTASP</sequence>
<dbReference type="SUPFAM" id="SSF47807">
    <property type="entry name" value="5' to 3' exonuclease, C-terminal subdomain"/>
    <property type="match status" value="1"/>
</dbReference>
<keyword evidence="3" id="KW-0269">Exonuclease</keyword>
<keyword evidence="2" id="KW-0460">Magnesium</keyword>
<keyword evidence="1" id="KW-0479">Metal-binding</keyword>
<dbReference type="InterPro" id="IPR036279">
    <property type="entry name" value="5-3_exonuclease_C_sf"/>
</dbReference>
<dbReference type="EMBL" id="CACRXK020013914">
    <property type="protein sequence ID" value="CAB4025947.1"/>
    <property type="molecule type" value="Genomic_DNA"/>
</dbReference>
<dbReference type="Proteomes" id="UP001152795">
    <property type="component" value="Unassembled WGS sequence"/>
</dbReference>